<evidence type="ECO:0000256" key="3">
    <source>
        <dbReference type="ARBA" id="ARBA00008747"/>
    </source>
</evidence>
<evidence type="ECO:0000256" key="10">
    <source>
        <dbReference type="ARBA" id="ARBA00023063"/>
    </source>
</evidence>
<dbReference type="InterPro" id="IPR006657">
    <property type="entry name" value="MoPterin_dinucl-bd_dom"/>
</dbReference>
<keyword evidence="13" id="KW-1185">Reference proteome</keyword>
<dbReference type="Proteomes" id="UP000008881">
    <property type="component" value="Chromosome"/>
</dbReference>
<dbReference type="KEGG" id="eae:EAE_16805"/>
<evidence type="ECO:0000256" key="2">
    <source>
        <dbReference type="ARBA" id="ARBA00001966"/>
    </source>
</evidence>
<comment type="cofactor">
    <cofactor evidence="2">
        <name>[4Fe-4S] cluster</name>
        <dbReference type="ChEBI" id="CHEBI:49883"/>
    </cofactor>
</comment>
<dbReference type="PANTHER" id="PTHR43105:SF9">
    <property type="entry name" value="NADPH-FE(3+) OXIDOREDUCTASE SUBUNIT ALPHA"/>
    <property type="match status" value="1"/>
</dbReference>
<dbReference type="Pfam" id="PF00384">
    <property type="entry name" value="Molybdopterin"/>
    <property type="match status" value="1"/>
</dbReference>
<evidence type="ECO:0000256" key="6">
    <source>
        <dbReference type="ARBA" id="ARBA00022723"/>
    </source>
</evidence>
<dbReference type="GeneID" id="93311548"/>
<protein>
    <submittedName>
        <fullName evidence="12">Putative nitrate reductase</fullName>
    </submittedName>
</protein>
<accession>A0A0H3FZH5</accession>
<dbReference type="Gene3D" id="3.40.228.10">
    <property type="entry name" value="Dimethylsulfoxide Reductase, domain 2"/>
    <property type="match status" value="1"/>
</dbReference>
<evidence type="ECO:0000256" key="9">
    <source>
        <dbReference type="ARBA" id="ARBA00023014"/>
    </source>
</evidence>
<dbReference type="InterPro" id="IPR007419">
    <property type="entry name" value="BFD-like_2Fe2S-bd_dom"/>
</dbReference>
<dbReference type="GO" id="GO:0016491">
    <property type="term" value="F:oxidoreductase activity"/>
    <property type="evidence" value="ECO:0007669"/>
    <property type="project" value="UniProtKB-KW"/>
</dbReference>
<evidence type="ECO:0000313" key="13">
    <source>
        <dbReference type="Proteomes" id="UP000008881"/>
    </source>
</evidence>
<keyword evidence="4" id="KW-0004">4Fe-4S</keyword>
<dbReference type="Gene3D" id="3.40.50.740">
    <property type="match status" value="1"/>
</dbReference>
<organism evidence="12 13">
    <name type="scientific">Klebsiella aerogenes (strain ATCC 13048 / DSM 30053 / CCUG 1429 / JCM 1235 / KCTC 2190 / NBRC 13534 / NCIMB 10102 / NCTC 10006 / CDC 819-56)</name>
    <name type="common">Enterobacter aerogenes</name>
    <dbReference type="NCBI Taxonomy" id="1028307"/>
    <lineage>
        <taxon>Bacteria</taxon>
        <taxon>Pseudomonadati</taxon>
        <taxon>Pseudomonadota</taxon>
        <taxon>Gammaproteobacteria</taxon>
        <taxon>Enterobacterales</taxon>
        <taxon>Enterobacteriaceae</taxon>
        <taxon>Klebsiella/Raoultella group</taxon>
        <taxon>Klebsiella</taxon>
    </lineage>
</organism>
<keyword evidence="10" id="KW-0534">Nitrate assimilation</keyword>
<evidence type="ECO:0000256" key="7">
    <source>
        <dbReference type="ARBA" id="ARBA00023002"/>
    </source>
</evidence>
<dbReference type="GO" id="GO:0043546">
    <property type="term" value="F:molybdopterin cofactor binding"/>
    <property type="evidence" value="ECO:0007669"/>
    <property type="project" value="InterPro"/>
</dbReference>
<dbReference type="OrthoDB" id="9816402at2"/>
<dbReference type="HOGENOM" id="CLU_000422_13_4_6"/>
<proteinExistence type="inferred from homology"/>
<dbReference type="InterPro" id="IPR006656">
    <property type="entry name" value="Mopterin_OxRdtase"/>
</dbReference>
<evidence type="ECO:0000256" key="5">
    <source>
        <dbReference type="ARBA" id="ARBA00022505"/>
    </source>
</evidence>
<dbReference type="InterPro" id="IPR041854">
    <property type="entry name" value="BFD-like_2Fe2S-bd_dom_sf"/>
</dbReference>
<evidence type="ECO:0000259" key="11">
    <source>
        <dbReference type="PROSITE" id="PS51669"/>
    </source>
</evidence>
<dbReference type="InterPro" id="IPR050123">
    <property type="entry name" value="Prok_molybdopt-oxidoreductase"/>
</dbReference>
<comment type="cofactor">
    <cofactor evidence="1">
        <name>Mo-bis(molybdopterin guanine dinucleotide)</name>
        <dbReference type="ChEBI" id="CHEBI:60539"/>
    </cofactor>
</comment>
<name>A0A0H3FZH5_KLEAK</name>
<dbReference type="PROSITE" id="PS51669">
    <property type="entry name" value="4FE4S_MOW_BIS_MGD"/>
    <property type="match status" value="1"/>
</dbReference>
<dbReference type="GO" id="GO:0051539">
    <property type="term" value="F:4 iron, 4 sulfur cluster binding"/>
    <property type="evidence" value="ECO:0007669"/>
    <property type="project" value="UniProtKB-KW"/>
</dbReference>
<dbReference type="PATRIC" id="fig|1028307.3.peg.3359"/>
<dbReference type="AlphaFoldDB" id="A0A0H3FZH5"/>
<dbReference type="SUPFAM" id="SSF53706">
    <property type="entry name" value="Formate dehydrogenase/DMSO reductase, domains 1-3"/>
    <property type="match status" value="1"/>
</dbReference>
<keyword evidence="8" id="KW-0408">Iron</keyword>
<dbReference type="eggNOG" id="COG0243">
    <property type="taxonomic scope" value="Bacteria"/>
</dbReference>
<keyword evidence="5" id="KW-0500">Molybdenum</keyword>
<dbReference type="CDD" id="cd02791">
    <property type="entry name" value="MopB_CT_Nitrate-R-NapA-like"/>
    <property type="match status" value="1"/>
</dbReference>
<comment type="similarity">
    <text evidence="3">Belongs to the prokaryotic molybdopterin-containing oxidoreductase family. NasA/NapA/NarB subfamily.</text>
</comment>
<feature type="domain" description="4Fe-4S Mo/W bis-MGD-type" evidence="11">
    <location>
        <begin position="1"/>
        <end position="57"/>
    </location>
</feature>
<dbReference type="InterPro" id="IPR009010">
    <property type="entry name" value="Asp_de-COase-like_dom_sf"/>
</dbReference>
<evidence type="ECO:0000256" key="8">
    <source>
        <dbReference type="ARBA" id="ARBA00023004"/>
    </source>
</evidence>
<dbReference type="Pfam" id="PF04324">
    <property type="entry name" value="Fer2_BFD"/>
    <property type="match status" value="1"/>
</dbReference>
<dbReference type="CDD" id="cd02754">
    <property type="entry name" value="MopB_Nitrate-R-NapA-like"/>
    <property type="match status" value="1"/>
</dbReference>
<dbReference type="EMBL" id="CP002824">
    <property type="protein sequence ID" value="AEG98272.1"/>
    <property type="molecule type" value="Genomic_DNA"/>
</dbReference>
<dbReference type="GO" id="GO:0046872">
    <property type="term" value="F:metal ion binding"/>
    <property type="evidence" value="ECO:0007669"/>
    <property type="project" value="UniProtKB-KW"/>
</dbReference>
<dbReference type="Pfam" id="PF04879">
    <property type="entry name" value="Molybdop_Fe4S4"/>
    <property type="match status" value="1"/>
</dbReference>
<dbReference type="Gene3D" id="1.10.10.1100">
    <property type="entry name" value="BFD-like [2Fe-2S]-binding domain"/>
    <property type="match status" value="1"/>
</dbReference>
<keyword evidence="7" id="KW-0560">Oxidoreductase</keyword>
<dbReference type="SUPFAM" id="SSF50692">
    <property type="entry name" value="ADC-like"/>
    <property type="match status" value="1"/>
</dbReference>
<reference evidence="12 13" key="1">
    <citation type="journal article" date="2012" name="J. Bacteriol.">
        <title>Complete genome sequence of Enterobacter aerogenes KCTC 2190.</title>
        <authorList>
            <person name="Shin S.H."/>
            <person name="Kim S."/>
            <person name="Kim J.Y."/>
            <person name="Lee S."/>
            <person name="Um Y."/>
            <person name="Oh M.K."/>
            <person name="Kim Y.R."/>
            <person name="Lee J."/>
            <person name="Yang K.S."/>
        </authorList>
    </citation>
    <scope>NUCLEOTIDE SEQUENCE [LARGE SCALE GENOMIC DNA]</scope>
    <source>
        <strain evidence="12 13">KCTC 2190</strain>
    </source>
</reference>
<keyword evidence="9" id="KW-0411">Iron-sulfur</keyword>
<dbReference type="RefSeq" id="WP_015705092.1">
    <property type="nucleotide sequence ID" value="NC_015663.1"/>
</dbReference>
<gene>
    <name evidence="12" type="ordered locus">EAE_16805</name>
</gene>
<dbReference type="InterPro" id="IPR041957">
    <property type="entry name" value="CT_Nitrate-R-NapA-like"/>
</dbReference>
<evidence type="ECO:0000313" key="12">
    <source>
        <dbReference type="EMBL" id="AEG98272.1"/>
    </source>
</evidence>
<dbReference type="Pfam" id="PF01568">
    <property type="entry name" value="Molydop_binding"/>
    <property type="match status" value="1"/>
</dbReference>
<dbReference type="SMART" id="SM00926">
    <property type="entry name" value="Molybdop_Fe4S4"/>
    <property type="match status" value="1"/>
</dbReference>
<sequence>MSETRTTCPYCGVGCGVIARVEPSGTVTVRGDENHPANFGRLCVKGAALGETTSLSGRLLHPEVDGRAVGWPQALAEAGSRLRDIIERYGPQAVAFYASGQLLTEDYYAANKLMKGFIGAANIDTNSRLCMSSAVTGYKRALGADVVPCSYEDVEQSDLVVLVGSNAAWAHPVLYQRLVQAKRDNPRLRIVVVDPRRTATCDIADDHLALAPGSDGGLFVGLLNAIAASGGMVAGFRDQRQALTIAAQWSVEKAAAFCGLAPEQVARFYRDFIAAPRAITLYTMGINQSASGSDKCNAIINVHLASGKFARRGCGPFSLTGQPNAMGGREVGGLATMLAAHMNFEPQDLQRLARFWGSERLAQTPGLTAVELFAAIGRGEVKAVWIMGTNPVVSLPDSHAVSQALSRCPLVMVSDVAANTDTGRFAHIRFPALAWGEKNGTVTNSERRISRQRAFLPPPVEAKADWWIISRLAAELGYARAFSWQHPHEVFCEHAALSGFENDGKRAFDIGGLADLSREAWDALTPVRWPVSRSAAPWRLTEGWHGDGRLRMVPVSPQPTRAQTEAFYPLILNSGRIRDQWHTMTRTGDIPRLMQHIAEPVVEVAPADARRFQLREGELARVWSRHGVMIAKVIVSEGQRAGSLFVPMHWNNQFARQGRVNNLLAAVTDPHSGQPESKQSAVAIAPWRPAWQGELLSREPLPLPSSLHWRRRAAVGLSHLSLAADTGPQSWLTEWCRKQGWQLQIAEGGGLWNLLAWHDGQLMLGCWSDIKPPQIDAEWLYTAFRTPPQTAGLRHALLSGRKGGDSAPRGQTICSCFSIGERQIGEAIAGGCVSVEALGAKLKCGTNCGSCIPELKALLAANQTRTPV</sequence>
<dbReference type="PANTHER" id="PTHR43105">
    <property type="entry name" value="RESPIRATORY NITRATE REDUCTASE"/>
    <property type="match status" value="1"/>
</dbReference>
<keyword evidence="6" id="KW-0479">Metal-binding</keyword>
<dbReference type="Gene3D" id="2.40.40.20">
    <property type="match status" value="1"/>
</dbReference>
<dbReference type="GO" id="GO:0016020">
    <property type="term" value="C:membrane"/>
    <property type="evidence" value="ECO:0007669"/>
    <property type="project" value="TreeGrafter"/>
</dbReference>
<dbReference type="InterPro" id="IPR006963">
    <property type="entry name" value="Mopterin_OxRdtase_4Fe-4S_dom"/>
</dbReference>
<dbReference type="Gene3D" id="2.20.25.90">
    <property type="entry name" value="ADC-like domains"/>
    <property type="match status" value="1"/>
</dbReference>
<evidence type="ECO:0000256" key="1">
    <source>
        <dbReference type="ARBA" id="ARBA00001942"/>
    </source>
</evidence>
<dbReference type="GO" id="GO:0042128">
    <property type="term" value="P:nitrate assimilation"/>
    <property type="evidence" value="ECO:0007669"/>
    <property type="project" value="UniProtKB-KW"/>
</dbReference>
<dbReference type="GO" id="GO:0045333">
    <property type="term" value="P:cellular respiration"/>
    <property type="evidence" value="ECO:0007669"/>
    <property type="project" value="UniProtKB-ARBA"/>
</dbReference>
<dbReference type="GO" id="GO:1990204">
    <property type="term" value="C:oxidoreductase complex"/>
    <property type="evidence" value="ECO:0007669"/>
    <property type="project" value="UniProtKB-ARBA"/>
</dbReference>
<evidence type="ECO:0000256" key="4">
    <source>
        <dbReference type="ARBA" id="ARBA00022485"/>
    </source>
</evidence>